<dbReference type="Gene3D" id="1.10.260.40">
    <property type="entry name" value="lambda repressor-like DNA-binding domains"/>
    <property type="match status" value="1"/>
</dbReference>
<evidence type="ECO:0000259" key="1">
    <source>
        <dbReference type="PROSITE" id="PS50943"/>
    </source>
</evidence>
<dbReference type="InterPro" id="IPR010982">
    <property type="entry name" value="Lambda_DNA-bd_dom_sf"/>
</dbReference>
<dbReference type="InterPro" id="IPR001387">
    <property type="entry name" value="Cro/C1-type_HTH"/>
</dbReference>
<evidence type="ECO:0000313" key="2">
    <source>
        <dbReference type="EMBL" id="SIT34471.1"/>
    </source>
</evidence>
<feature type="domain" description="HTH cro/C1-type" evidence="1">
    <location>
        <begin position="13"/>
        <end position="68"/>
    </location>
</feature>
<name>A0A1N7RH64_9BACT</name>
<proteinExistence type="predicted"/>
<dbReference type="RefSeq" id="WP_076382746.1">
    <property type="nucleotide sequence ID" value="NZ_AP017422.1"/>
</dbReference>
<organism evidence="2 3">
    <name type="scientific">Filimonas lacunae</name>
    <dbReference type="NCBI Taxonomy" id="477680"/>
    <lineage>
        <taxon>Bacteria</taxon>
        <taxon>Pseudomonadati</taxon>
        <taxon>Bacteroidota</taxon>
        <taxon>Chitinophagia</taxon>
        <taxon>Chitinophagales</taxon>
        <taxon>Chitinophagaceae</taxon>
        <taxon>Filimonas</taxon>
    </lineage>
</organism>
<keyword evidence="3" id="KW-1185">Reference proteome</keyword>
<dbReference type="Proteomes" id="UP000186917">
    <property type="component" value="Unassembled WGS sequence"/>
</dbReference>
<dbReference type="PROSITE" id="PS50943">
    <property type="entry name" value="HTH_CROC1"/>
    <property type="match status" value="1"/>
</dbReference>
<sequence length="134" mass="15427">MSNTNQPHHGRNFKRMREILGIKQEAVALELGEDWDQKKVSRLEEKEIIPDDLMDQIAKILKVPAEAIKNFDEEKTINFISNTFHDSLNGSAVASTLYNCTFNPIDKLVEVYDALLKEKDEKAAILQRLLDEKR</sequence>
<evidence type="ECO:0000313" key="3">
    <source>
        <dbReference type="Proteomes" id="UP000186917"/>
    </source>
</evidence>
<dbReference type="AlphaFoldDB" id="A0A1N7RH64"/>
<dbReference type="OrthoDB" id="674774at2"/>
<gene>
    <name evidence="2" type="ORF">SAMN05421788_11680</name>
</gene>
<dbReference type="STRING" id="477680.SAMN05421788_11680"/>
<dbReference type="EMBL" id="FTOR01000016">
    <property type="protein sequence ID" value="SIT34471.1"/>
    <property type="molecule type" value="Genomic_DNA"/>
</dbReference>
<reference evidence="3" key="1">
    <citation type="submission" date="2017-01" db="EMBL/GenBank/DDBJ databases">
        <authorList>
            <person name="Varghese N."/>
            <person name="Submissions S."/>
        </authorList>
    </citation>
    <scope>NUCLEOTIDE SEQUENCE [LARGE SCALE GENOMIC DNA]</scope>
    <source>
        <strain evidence="3">DSM 21054</strain>
    </source>
</reference>
<dbReference type="GO" id="GO:0003677">
    <property type="term" value="F:DNA binding"/>
    <property type="evidence" value="ECO:0007669"/>
    <property type="project" value="InterPro"/>
</dbReference>
<dbReference type="SUPFAM" id="SSF47413">
    <property type="entry name" value="lambda repressor-like DNA-binding domains"/>
    <property type="match status" value="1"/>
</dbReference>
<protein>
    <submittedName>
        <fullName evidence="2">Helix-turn-helix domain-containing protein</fullName>
    </submittedName>
</protein>
<accession>A0A1N7RH64</accession>